<proteinExistence type="predicted"/>
<protein>
    <submittedName>
        <fullName evidence="2">Uncharacterized protein</fullName>
    </submittedName>
</protein>
<keyword evidence="3" id="KW-1185">Reference proteome</keyword>
<dbReference type="EMBL" id="BOPF01000054">
    <property type="protein sequence ID" value="GIJ51761.1"/>
    <property type="molecule type" value="Genomic_DNA"/>
</dbReference>
<evidence type="ECO:0000313" key="3">
    <source>
        <dbReference type="Proteomes" id="UP000619260"/>
    </source>
</evidence>
<dbReference type="Proteomes" id="UP000619260">
    <property type="component" value="Unassembled WGS sequence"/>
</dbReference>
<evidence type="ECO:0000313" key="2">
    <source>
        <dbReference type="EMBL" id="GIJ51761.1"/>
    </source>
</evidence>
<feature type="region of interest" description="Disordered" evidence="1">
    <location>
        <begin position="463"/>
        <end position="494"/>
    </location>
</feature>
<organism evidence="2 3">
    <name type="scientific">Virgisporangium aliadipatigenens</name>
    <dbReference type="NCBI Taxonomy" id="741659"/>
    <lineage>
        <taxon>Bacteria</taxon>
        <taxon>Bacillati</taxon>
        <taxon>Actinomycetota</taxon>
        <taxon>Actinomycetes</taxon>
        <taxon>Micromonosporales</taxon>
        <taxon>Micromonosporaceae</taxon>
        <taxon>Virgisporangium</taxon>
    </lineage>
</organism>
<reference evidence="2" key="1">
    <citation type="submission" date="2021-01" db="EMBL/GenBank/DDBJ databases">
        <title>Whole genome shotgun sequence of Virgisporangium aliadipatigenens NBRC 105644.</title>
        <authorList>
            <person name="Komaki H."/>
            <person name="Tamura T."/>
        </authorList>
    </citation>
    <scope>NUCLEOTIDE SEQUENCE</scope>
    <source>
        <strain evidence="2">NBRC 105644</strain>
    </source>
</reference>
<gene>
    <name evidence="2" type="ORF">Val02_86470</name>
</gene>
<sequence>MTALTALARAIAVREERAQPLTTVRHVHIGARPLVFVPLALAGEANAPLAALVGDDRAAPHLLVVPQPRNRAQRFAFAAELGHLVLDYLRSFTHFREDVPINRGREVRQRFSDAPQLIVPNPAGVAFTRLLGRSTRLRRTDGPYAVDPVVPLLGRWLTFLAERAEHPGSSLMVAMTRALSMHWATGQSSTEDANLAALLGWIAPPEGRSPVEAAADAEDADLWPPAGPATDPTFDNEILSPAIARHERDPRHFDGLRKVLNSQLEPTWHLMWRGIDVLGGLSPGASVAERWADDRDSFTNYVTYLAGDNPLPQARRDSATAAARRLSTMERAQNVYDVQRAMDDPLVMAEYRLGGEAFAGTVTYAAPDRIDASSGRRKLRPQILVHTDDPLRLTPGATVSDRSRPKQKAVIVRVSTLDSGGYEVQLELSGGMGNSLVAPPGSVPAVGERLTYSALDAAFRQPDRFPANEETPWTHGGPPQQYVPTNDDAVEDWS</sequence>
<accession>A0A8J4DVS9</accession>
<comment type="caution">
    <text evidence="2">The sequence shown here is derived from an EMBL/GenBank/DDBJ whole genome shotgun (WGS) entry which is preliminary data.</text>
</comment>
<evidence type="ECO:0000256" key="1">
    <source>
        <dbReference type="SAM" id="MobiDB-lite"/>
    </source>
</evidence>
<name>A0A8J4DVS9_9ACTN</name>
<dbReference type="AlphaFoldDB" id="A0A8J4DVS9"/>